<evidence type="ECO:0000256" key="4">
    <source>
        <dbReference type="ARBA" id="ARBA00022729"/>
    </source>
</evidence>
<evidence type="ECO:0000256" key="2">
    <source>
        <dbReference type="ARBA" id="ARBA00007236"/>
    </source>
</evidence>
<keyword evidence="6" id="KW-1185">Reference proteome</keyword>
<dbReference type="AlphaFoldDB" id="W5M210"/>
<reference evidence="6" key="1">
    <citation type="submission" date="2011-12" db="EMBL/GenBank/DDBJ databases">
        <title>The Draft Genome of Lepisosteus oculatus.</title>
        <authorList>
            <consortium name="The Broad Institute Genome Assembly &amp; Analysis Group"/>
            <consortium name="Computational R&amp;D Group"/>
            <consortium name="and Sequencing Platform"/>
            <person name="Di Palma F."/>
            <person name="Alfoldi J."/>
            <person name="Johnson J."/>
            <person name="Berlin A."/>
            <person name="Gnerre S."/>
            <person name="Jaffe D."/>
            <person name="MacCallum I."/>
            <person name="Young S."/>
            <person name="Walker B.J."/>
            <person name="Lander E.S."/>
            <person name="Lindblad-Toh K."/>
        </authorList>
    </citation>
    <scope>NUCLEOTIDE SEQUENCE [LARGE SCALE GENOMIC DNA]</scope>
</reference>
<dbReference type="InterPro" id="IPR010345">
    <property type="entry name" value="IL-17_fam"/>
</dbReference>
<keyword evidence="4" id="KW-0732">Signal</keyword>
<reference evidence="5" key="3">
    <citation type="submission" date="2025-09" db="UniProtKB">
        <authorList>
            <consortium name="Ensembl"/>
        </authorList>
    </citation>
    <scope>IDENTIFICATION</scope>
</reference>
<organism evidence="5 6">
    <name type="scientific">Lepisosteus oculatus</name>
    <name type="common">Spotted gar</name>
    <dbReference type="NCBI Taxonomy" id="7918"/>
    <lineage>
        <taxon>Eukaryota</taxon>
        <taxon>Metazoa</taxon>
        <taxon>Chordata</taxon>
        <taxon>Craniata</taxon>
        <taxon>Vertebrata</taxon>
        <taxon>Euteleostomi</taxon>
        <taxon>Actinopterygii</taxon>
        <taxon>Neopterygii</taxon>
        <taxon>Holostei</taxon>
        <taxon>Semionotiformes</taxon>
        <taxon>Lepisosteidae</taxon>
        <taxon>Lepisosteus</taxon>
    </lineage>
</organism>
<name>W5M210_LEPOC</name>
<proteinExistence type="inferred from homology"/>
<dbReference type="Gene3D" id="2.10.90.10">
    <property type="entry name" value="Cystine-knot cytokines"/>
    <property type="match status" value="1"/>
</dbReference>
<dbReference type="Ensembl" id="ENSLOCT00000002423.1">
    <property type="protein sequence ID" value="ENSLOCP00000002418.1"/>
    <property type="gene ID" value="ENSLOCG00000002076.1"/>
</dbReference>
<accession>W5M210</accession>
<keyword evidence="3" id="KW-0964">Secreted</keyword>
<dbReference type="Pfam" id="PF06083">
    <property type="entry name" value="IL17"/>
    <property type="match status" value="1"/>
</dbReference>
<dbReference type="EMBL" id="AHAT01028677">
    <property type="status" value="NOT_ANNOTATED_CDS"/>
    <property type="molecule type" value="Genomic_DNA"/>
</dbReference>
<comment type="similarity">
    <text evidence="2">Belongs to the IL-17 family.</text>
</comment>
<dbReference type="Bgee" id="ENSLOCG00000002076">
    <property type="expression patterns" value="Expressed in zone of skin and 6 other cell types or tissues"/>
</dbReference>
<sequence>LCSGILDQFDFQIIDMPDRLYERSVAPWNYVVKMDVNRIPQVIHEAHCTSSHNCEKVKDSASSLESIPLSITIPVLKKKDKCASYSVEQETIRIACICATARQQYHICQG</sequence>
<protein>
    <submittedName>
        <fullName evidence="5">Uncharacterized protein</fullName>
    </submittedName>
</protein>
<evidence type="ECO:0000256" key="1">
    <source>
        <dbReference type="ARBA" id="ARBA00004613"/>
    </source>
</evidence>
<dbReference type="GO" id="GO:0005576">
    <property type="term" value="C:extracellular region"/>
    <property type="evidence" value="ECO:0007669"/>
    <property type="project" value="UniProtKB-SubCell"/>
</dbReference>
<dbReference type="HOGENOM" id="CLU_151381_0_0_1"/>
<evidence type="ECO:0000313" key="6">
    <source>
        <dbReference type="Proteomes" id="UP000018468"/>
    </source>
</evidence>
<dbReference type="InterPro" id="IPR029034">
    <property type="entry name" value="Cystine-knot_cytokine"/>
</dbReference>
<dbReference type="GO" id="GO:0005125">
    <property type="term" value="F:cytokine activity"/>
    <property type="evidence" value="ECO:0007669"/>
    <property type="project" value="InterPro"/>
</dbReference>
<evidence type="ECO:0000256" key="3">
    <source>
        <dbReference type="ARBA" id="ARBA00022525"/>
    </source>
</evidence>
<evidence type="ECO:0000313" key="5">
    <source>
        <dbReference type="Ensembl" id="ENSLOCP00000002418.1"/>
    </source>
</evidence>
<dbReference type="GeneTree" id="ENSGT00990000204357"/>
<dbReference type="SUPFAM" id="SSF57501">
    <property type="entry name" value="Cystine-knot cytokines"/>
    <property type="match status" value="1"/>
</dbReference>
<comment type="subcellular location">
    <subcellularLocation>
        <location evidence="1">Secreted</location>
    </subcellularLocation>
</comment>
<dbReference type="Proteomes" id="UP000018468">
    <property type="component" value="Linkage group LG20"/>
</dbReference>
<reference evidence="5" key="2">
    <citation type="submission" date="2025-08" db="UniProtKB">
        <authorList>
            <consortium name="Ensembl"/>
        </authorList>
    </citation>
    <scope>IDENTIFICATION</scope>
</reference>